<organism evidence="1 2">
    <name type="scientific">Ceratopteris richardii</name>
    <name type="common">Triangle waterfern</name>
    <dbReference type="NCBI Taxonomy" id="49495"/>
    <lineage>
        <taxon>Eukaryota</taxon>
        <taxon>Viridiplantae</taxon>
        <taxon>Streptophyta</taxon>
        <taxon>Embryophyta</taxon>
        <taxon>Tracheophyta</taxon>
        <taxon>Polypodiopsida</taxon>
        <taxon>Polypodiidae</taxon>
        <taxon>Polypodiales</taxon>
        <taxon>Pteridineae</taxon>
        <taxon>Pteridaceae</taxon>
        <taxon>Parkerioideae</taxon>
        <taxon>Ceratopteris</taxon>
    </lineage>
</organism>
<keyword evidence="2" id="KW-1185">Reference proteome</keyword>
<dbReference type="Gene3D" id="3.40.30.10">
    <property type="entry name" value="Glutaredoxin"/>
    <property type="match status" value="1"/>
</dbReference>
<gene>
    <name evidence="1" type="ORF">KP509_12G094200</name>
</gene>
<name>A0A8T2TLG5_CERRI</name>
<dbReference type="Proteomes" id="UP000825935">
    <property type="component" value="Chromosome 12"/>
</dbReference>
<accession>A0A8T2TLG5</accession>
<protein>
    <recommendedName>
        <fullName evidence="3">Thioredoxin-like protein AAED1, chloroplastic</fullName>
    </recommendedName>
</protein>
<evidence type="ECO:0000313" key="2">
    <source>
        <dbReference type="Proteomes" id="UP000825935"/>
    </source>
</evidence>
<dbReference type="PANTHER" id="PTHR28630:SF11">
    <property type="entry name" value="THIOREDOXIN-LIKE PROTEIN AAED1, CHLOROPLASTIC"/>
    <property type="match status" value="1"/>
</dbReference>
<sequence length="182" mass="20453">MRMETIASVSCSLPDMFVTPRSSRLAFVSPHYLLKKRRDRNSLFRLRSRAQASPSADAIEDLWKDRRVVVGFTRHFGCVLCMKRADLLASCKDELDKASVSLIIIGPGKVEQAKTFAANRNFPGEIYADPDAASHKVFEFVSGVGSTFSMKSGMRVISAYLEGYRQNWDLSFDEDTRTKGGW</sequence>
<dbReference type="Pfam" id="PF13911">
    <property type="entry name" value="AhpC-TSA_2"/>
    <property type="match status" value="1"/>
</dbReference>
<dbReference type="PANTHER" id="PTHR28630">
    <property type="match status" value="1"/>
</dbReference>
<dbReference type="AlphaFoldDB" id="A0A8T2TLG5"/>
<proteinExistence type="predicted"/>
<dbReference type="SUPFAM" id="SSF52833">
    <property type="entry name" value="Thioredoxin-like"/>
    <property type="match status" value="1"/>
</dbReference>
<dbReference type="EMBL" id="CM035417">
    <property type="protein sequence ID" value="KAH7424177.1"/>
    <property type="molecule type" value="Genomic_DNA"/>
</dbReference>
<dbReference type="InterPro" id="IPR036249">
    <property type="entry name" value="Thioredoxin-like_sf"/>
</dbReference>
<dbReference type="InterPro" id="IPR032801">
    <property type="entry name" value="PXL2A/B/C"/>
</dbReference>
<evidence type="ECO:0008006" key="3">
    <source>
        <dbReference type="Google" id="ProtNLM"/>
    </source>
</evidence>
<dbReference type="GO" id="GO:0009507">
    <property type="term" value="C:chloroplast"/>
    <property type="evidence" value="ECO:0007669"/>
    <property type="project" value="TreeGrafter"/>
</dbReference>
<evidence type="ECO:0000313" key="1">
    <source>
        <dbReference type="EMBL" id="KAH7424177.1"/>
    </source>
</evidence>
<dbReference type="OrthoDB" id="40334at2759"/>
<reference evidence="1" key="1">
    <citation type="submission" date="2021-08" db="EMBL/GenBank/DDBJ databases">
        <title>WGS assembly of Ceratopteris richardii.</title>
        <authorList>
            <person name="Marchant D.B."/>
            <person name="Chen G."/>
            <person name="Jenkins J."/>
            <person name="Shu S."/>
            <person name="Leebens-Mack J."/>
            <person name="Grimwood J."/>
            <person name="Schmutz J."/>
            <person name="Soltis P."/>
            <person name="Soltis D."/>
            <person name="Chen Z.-H."/>
        </authorList>
    </citation>
    <scope>NUCLEOTIDE SEQUENCE</scope>
    <source>
        <strain evidence="1">Whitten #5841</strain>
        <tissue evidence="1">Leaf</tissue>
    </source>
</reference>
<comment type="caution">
    <text evidence="1">The sequence shown here is derived from an EMBL/GenBank/DDBJ whole genome shotgun (WGS) entry which is preliminary data.</text>
</comment>